<dbReference type="EMBL" id="UYRT01106747">
    <property type="protein sequence ID" value="VDN44629.1"/>
    <property type="molecule type" value="Genomic_DNA"/>
</dbReference>
<reference evidence="3" key="1">
    <citation type="submission" date="2016-06" db="UniProtKB">
        <authorList>
            <consortium name="WormBaseParasite"/>
        </authorList>
    </citation>
    <scope>IDENTIFICATION</scope>
</reference>
<sequence>MAQQRKLKKEIKLLESFGKKPKPVEEFILDKRYEANIAERVRPPVEQRNAQIMKKAKLNSLFQLNEDELDERVVVCRDYTRYQNRLAVMDMLWINESIRKQEKALQKLKVPRHYLAFCKSKWT</sequence>
<dbReference type="WBParaSite" id="GPUH_0002578601-mRNA-1">
    <property type="protein sequence ID" value="GPUH_0002578601-mRNA-1"/>
    <property type="gene ID" value="GPUH_0002578601"/>
</dbReference>
<gene>
    <name evidence="1" type="ORF">GPUH_LOCUS25755</name>
</gene>
<evidence type="ECO:0000313" key="2">
    <source>
        <dbReference type="Proteomes" id="UP000271098"/>
    </source>
</evidence>
<dbReference type="OrthoDB" id="5977625at2759"/>
<organism evidence="3">
    <name type="scientific">Gongylonema pulchrum</name>
    <dbReference type="NCBI Taxonomy" id="637853"/>
    <lineage>
        <taxon>Eukaryota</taxon>
        <taxon>Metazoa</taxon>
        <taxon>Ecdysozoa</taxon>
        <taxon>Nematoda</taxon>
        <taxon>Chromadorea</taxon>
        <taxon>Rhabditida</taxon>
        <taxon>Spirurina</taxon>
        <taxon>Spiruromorpha</taxon>
        <taxon>Spiruroidea</taxon>
        <taxon>Gongylonematidae</taxon>
        <taxon>Gongylonema</taxon>
    </lineage>
</organism>
<evidence type="ECO:0000313" key="3">
    <source>
        <dbReference type="WBParaSite" id="GPUH_0002578601-mRNA-1"/>
    </source>
</evidence>
<dbReference type="Gene3D" id="6.10.250.3440">
    <property type="match status" value="1"/>
</dbReference>
<protein>
    <submittedName>
        <fullName evidence="1 3">Uncharacterized protein</fullName>
    </submittedName>
</protein>
<reference evidence="1 2" key="2">
    <citation type="submission" date="2018-11" db="EMBL/GenBank/DDBJ databases">
        <authorList>
            <consortium name="Pathogen Informatics"/>
        </authorList>
    </citation>
    <scope>NUCLEOTIDE SEQUENCE [LARGE SCALE GENOMIC DNA]</scope>
</reference>
<name>A0A183EXR5_9BILA</name>
<accession>A0A183EXR5</accession>
<keyword evidence="2" id="KW-1185">Reference proteome</keyword>
<evidence type="ECO:0000313" key="1">
    <source>
        <dbReference type="EMBL" id="VDN44629.1"/>
    </source>
</evidence>
<dbReference type="AlphaFoldDB" id="A0A183EXR5"/>
<dbReference type="Proteomes" id="UP000271098">
    <property type="component" value="Unassembled WGS sequence"/>
</dbReference>
<proteinExistence type="predicted"/>